<dbReference type="Proteomes" id="UP000006882">
    <property type="component" value="Chromosome G1"/>
</dbReference>
<dbReference type="GO" id="GO:0016020">
    <property type="term" value="C:membrane"/>
    <property type="evidence" value="ECO:0007669"/>
    <property type="project" value="UniProtKB-SubCell"/>
</dbReference>
<keyword evidence="4" id="KW-0472">Membrane</keyword>
<sequence length="321" mass="36691">MLSPTPFSLVCAILLCLPLTIIFTITSPTATTTTTIPTQISQSPKLTKTYQKINLISPPKSLPLDDDSLFRLAARVNSSPPCSDRPKIAFLFLTTTLLPFSPSPISGNASSTKLKNPFLYLPTRRLLAHELLNDPKNAMFACLSPSCILIQSFNFTYQTLSRSKKSFIEILDNEIWATRGEDAMLPQVKLEKFRIWSQFWILKRKHVRVVVGDHWLWSKFKLPCQHWDTCYREENYFPTLLNMRDPGKCVPVTLTHRGRFDGHPCTYEASEVGLDLITALRNDRVKYGVEKESSNGSDWSVMERRDPFLFTRKFPPDAIDR</sequence>
<name>A0A251REF3_PRUPE</name>
<dbReference type="eggNOG" id="ENOG502QVBI">
    <property type="taxonomic scope" value="Eukaryota"/>
</dbReference>
<keyword evidence="2" id="KW-0328">Glycosyltransferase</keyword>
<accession>A0A251REF3</accession>
<dbReference type="PANTHER" id="PTHR31042">
    <property type="entry name" value="CORE-2/I-BRANCHING BETA-1,6-N-ACETYLGLUCOSAMINYLTRANSFERASE FAMILY PROTEIN-RELATED"/>
    <property type="match status" value="1"/>
</dbReference>
<feature type="signal peptide" evidence="6">
    <location>
        <begin position="1"/>
        <end position="22"/>
    </location>
</feature>
<dbReference type="Gramene" id="ONI34418">
    <property type="protein sequence ID" value="ONI34418"/>
    <property type="gene ID" value="PRUPE_1G481400"/>
</dbReference>
<evidence type="ECO:0000256" key="6">
    <source>
        <dbReference type="SAM" id="SignalP"/>
    </source>
</evidence>
<evidence type="ECO:0000256" key="3">
    <source>
        <dbReference type="ARBA" id="ARBA00022679"/>
    </source>
</evidence>
<reference evidence="7 8" key="1">
    <citation type="journal article" date="2013" name="Nat. Genet.">
        <title>The high-quality draft genome of peach (Prunus persica) identifies unique patterns of genetic diversity, domestication and genome evolution.</title>
        <authorList>
            <consortium name="International Peach Genome Initiative"/>
            <person name="Verde I."/>
            <person name="Abbott A.G."/>
            <person name="Scalabrin S."/>
            <person name="Jung S."/>
            <person name="Shu S."/>
            <person name="Marroni F."/>
            <person name="Zhebentyayeva T."/>
            <person name="Dettori M.T."/>
            <person name="Grimwood J."/>
            <person name="Cattonaro F."/>
            <person name="Zuccolo A."/>
            <person name="Rossini L."/>
            <person name="Jenkins J."/>
            <person name="Vendramin E."/>
            <person name="Meisel L.A."/>
            <person name="Decroocq V."/>
            <person name="Sosinski B."/>
            <person name="Prochnik S."/>
            <person name="Mitros T."/>
            <person name="Policriti A."/>
            <person name="Cipriani G."/>
            <person name="Dondini L."/>
            <person name="Ficklin S."/>
            <person name="Goodstein D.M."/>
            <person name="Xuan P."/>
            <person name="Del Fabbro C."/>
            <person name="Aramini V."/>
            <person name="Copetti D."/>
            <person name="Gonzalez S."/>
            <person name="Horner D.S."/>
            <person name="Falchi R."/>
            <person name="Lucas S."/>
            <person name="Mica E."/>
            <person name="Maldonado J."/>
            <person name="Lazzari B."/>
            <person name="Bielenberg D."/>
            <person name="Pirona R."/>
            <person name="Miculan M."/>
            <person name="Barakat A."/>
            <person name="Testolin R."/>
            <person name="Stella A."/>
            <person name="Tartarini S."/>
            <person name="Tonutti P."/>
            <person name="Arus P."/>
            <person name="Orellana A."/>
            <person name="Wells C."/>
            <person name="Main D."/>
            <person name="Vizzotto G."/>
            <person name="Silva H."/>
            <person name="Salamini F."/>
            <person name="Schmutz J."/>
            <person name="Morgante M."/>
            <person name="Rokhsar D.S."/>
        </authorList>
    </citation>
    <scope>NUCLEOTIDE SEQUENCE [LARGE SCALE GENOMIC DNA]</scope>
    <source>
        <strain evidence="8">cv. Nemared</strain>
    </source>
</reference>
<protein>
    <submittedName>
        <fullName evidence="7">Uncharacterized protein</fullName>
    </submittedName>
</protein>
<proteinExistence type="predicted"/>
<dbReference type="InterPro" id="IPR044174">
    <property type="entry name" value="BC10-like"/>
</dbReference>
<keyword evidence="3" id="KW-0808">Transferase</keyword>
<dbReference type="Pfam" id="PF02485">
    <property type="entry name" value="Branch"/>
    <property type="match status" value="1"/>
</dbReference>
<evidence type="ECO:0000256" key="4">
    <source>
        <dbReference type="ARBA" id="ARBA00023136"/>
    </source>
</evidence>
<dbReference type="EMBL" id="CM007651">
    <property type="protein sequence ID" value="ONI34418.1"/>
    <property type="molecule type" value="Genomic_DNA"/>
</dbReference>
<comment type="subcellular location">
    <subcellularLocation>
        <location evidence="1">Membrane</location>
        <topology evidence="1">Single-pass type II membrane protein</topology>
    </subcellularLocation>
</comment>
<evidence type="ECO:0000256" key="1">
    <source>
        <dbReference type="ARBA" id="ARBA00004606"/>
    </source>
</evidence>
<feature type="chain" id="PRO_5013168597" evidence="6">
    <location>
        <begin position="23"/>
        <end position="321"/>
    </location>
</feature>
<dbReference type="STRING" id="3760.A0A251REF3"/>
<evidence type="ECO:0000313" key="8">
    <source>
        <dbReference type="Proteomes" id="UP000006882"/>
    </source>
</evidence>
<dbReference type="PANTHER" id="PTHR31042:SF60">
    <property type="entry name" value="CORE-2_I-BRANCHING BETA-1,6-N-ACETYLGLUCOSAMINYLTRANSFERASE FAMILY PROTEIN"/>
    <property type="match status" value="1"/>
</dbReference>
<gene>
    <name evidence="7" type="ORF">PRUPE_1G481400</name>
</gene>
<keyword evidence="5" id="KW-0325">Glycoprotein</keyword>
<dbReference type="InterPro" id="IPR003406">
    <property type="entry name" value="Glyco_trans_14"/>
</dbReference>
<dbReference type="AlphaFoldDB" id="A0A251REF3"/>
<keyword evidence="8" id="KW-1185">Reference proteome</keyword>
<evidence type="ECO:0000313" key="7">
    <source>
        <dbReference type="EMBL" id="ONI34418.1"/>
    </source>
</evidence>
<evidence type="ECO:0000256" key="2">
    <source>
        <dbReference type="ARBA" id="ARBA00022676"/>
    </source>
</evidence>
<dbReference type="GO" id="GO:0016757">
    <property type="term" value="F:glycosyltransferase activity"/>
    <property type="evidence" value="ECO:0007669"/>
    <property type="project" value="UniProtKB-KW"/>
</dbReference>
<evidence type="ECO:0000256" key="5">
    <source>
        <dbReference type="ARBA" id="ARBA00023180"/>
    </source>
</evidence>
<organism evidence="7 8">
    <name type="scientific">Prunus persica</name>
    <name type="common">Peach</name>
    <name type="synonym">Amygdalus persica</name>
    <dbReference type="NCBI Taxonomy" id="3760"/>
    <lineage>
        <taxon>Eukaryota</taxon>
        <taxon>Viridiplantae</taxon>
        <taxon>Streptophyta</taxon>
        <taxon>Embryophyta</taxon>
        <taxon>Tracheophyta</taxon>
        <taxon>Spermatophyta</taxon>
        <taxon>Magnoliopsida</taxon>
        <taxon>eudicotyledons</taxon>
        <taxon>Gunneridae</taxon>
        <taxon>Pentapetalae</taxon>
        <taxon>rosids</taxon>
        <taxon>fabids</taxon>
        <taxon>Rosales</taxon>
        <taxon>Rosaceae</taxon>
        <taxon>Amygdaloideae</taxon>
        <taxon>Amygdaleae</taxon>
        <taxon>Prunus</taxon>
    </lineage>
</organism>
<keyword evidence="6" id="KW-0732">Signal</keyword>